<sequence length="84" mass="9457">MRILAEAELEEAEWAKQRYEQLNFTDEKRLKALCHGQCCAHPNLISSGHACAKPIQRGLGVPTFPWGCATDTREKESPLTVYDP</sequence>
<reference evidence="1 2" key="1">
    <citation type="submission" date="2017-11" db="EMBL/GenBank/DDBJ databases">
        <title>De-novo sequencing of pomegranate (Punica granatum L.) genome.</title>
        <authorList>
            <person name="Akparov Z."/>
            <person name="Amiraslanov A."/>
            <person name="Hajiyeva S."/>
            <person name="Abbasov M."/>
            <person name="Kaur K."/>
            <person name="Hamwieh A."/>
            <person name="Solovyev V."/>
            <person name="Salamov A."/>
            <person name="Braich B."/>
            <person name="Kosarev P."/>
            <person name="Mahmoud A."/>
            <person name="Hajiyev E."/>
            <person name="Babayeva S."/>
            <person name="Izzatullayeva V."/>
            <person name="Mammadov A."/>
            <person name="Mammadov A."/>
            <person name="Sharifova S."/>
            <person name="Ojaghi J."/>
            <person name="Eynullazada K."/>
            <person name="Bayramov B."/>
            <person name="Abdulazimova A."/>
            <person name="Shahmuradov I."/>
        </authorList>
    </citation>
    <scope>NUCLEOTIDE SEQUENCE [LARGE SCALE GENOMIC DNA]</scope>
    <source>
        <strain evidence="2">cv. AG2017</strain>
        <tissue evidence="1">Leaf</tissue>
    </source>
</reference>
<proteinExistence type="predicted"/>
<protein>
    <submittedName>
        <fullName evidence="1">Uncharacterized protein</fullName>
    </submittedName>
</protein>
<gene>
    <name evidence="1" type="ORF">CRG98_041830</name>
</gene>
<accession>A0A2I0I234</accession>
<organism evidence="1 2">
    <name type="scientific">Punica granatum</name>
    <name type="common">Pomegranate</name>
    <dbReference type="NCBI Taxonomy" id="22663"/>
    <lineage>
        <taxon>Eukaryota</taxon>
        <taxon>Viridiplantae</taxon>
        <taxon>Streptophyta</taxon>
        <taxon>Embryophyta</taxon>
        <taxon>Tracheophyta</taxon>
        <taxon>Spermatophyta</taxon>
        <taxon>Magnoliopsida</taxon>
        <taxon>eudicotyledons</taxon>
        <taxon>Gunneridae</taxon>
        <taxon>Pentapetalae</taxon>
        <taxon>rosids</taxon>
        <taxon>malvids</taxon>
        <taxon>Myrtales</taxon>
        <taxon>Lythraceae</taxon>
        <taxon>Punica</taxon>
    </lineage>
</organism>
<dbReference type="AlphaFoldDB" id="A0A2I0I234"/>
<keyword evidence="2" id="KW-1185">Reference proteome</keyword>
<name>A0A2I0I234_PUNGR</name>
<dbReference type="EMBL" id="PGOL01004317">
    <property type="protein sequence ID" value="PKI37780.1"/>
    <property type="molecule type" value="Genomic_DNA"/>
</dbReference>
<evidence type="ECO:0000313" key="2">
    <source>
        <dbReference type="Proteomes" id="UP000233551"/>
    </source>
</evidence>
<evidence type="ECO:0000313" key="1">
    <source>
        <dbReference type="EMBL" id="PKI37780.1"/>
    </source>
</evidence>
<comment type="caution">
    <text evidence="1">The sequence shown here is derived from an EMBL/GenBank/DDBJ whole genome shotgun (WGS) entry which is preliminary data.</text>
</comment>
<dbReference type="Proteomes" id="UP000233551">
    <property type="component" value="Unassembled WGS sequence"/>
</dbReference>